<gene>
    <name evidence="1" type="ORF">ELUMI_v1c05390</name>
</gene>
<dbReference type="AlphaFoldDB" id="A0A2K8NXA2"/>
<dbReference type="EMBL" id="CP024963">
    <property type="protein sequence ID" value="ATZ17263.1"/>
    <property type="molecule type" value="Genomic_DNA"/>
</dbReference>
<organism evidence="1 2">
    <name type="scientific">Williamsoniiplasma luminosum</name>
    <dbReference type="NCBI Taxonomy" id="214888"/>
    <lineage>
        <taxon>Bacteria</taxon>
        <taxon>Bacillati</taxon>
        <taxon>Mycoplasmatota</taxon>
        <taxon>Mollicutes</taxon>
        <taxon>Entomoplasmatales</taxon>
        <taxon>Williamsoniiplasma</taxon>
    </lineage>
</organism>
<name>A0A2K8NXA2_9MOLU</name>
<accession>A0A2K8NXA2</accession>
<reference evidence="1 2" key="1">
    <citation type="submission" date="2017-11" db="EMBL/GenBank/DDBJ databases">
        <title>Genome sequence of Entomoplasma luminosum PIMN-1 (ATCC 49195).</title>
        <authorList>
            <person name="Lo W.-S."/>
            <person name="Gasparich G.E."/>
            <person name="Kuo C.-H."/>
        </authorList>
    </citation>
    <scope>NUCLEOTIDE SEQUENCE [LARGE SCALE GENOMIC DNA]</scope>
    <source>
        <strain evidence="1 2">PIMN-1</strain>
    </source>
</reference>
<dbReference type="RefSeq" id="WP_025734686.1">
    <property type="nucleotide sequence ID" value="NZ_CP024963.1"/>
</dbReference>
<protein>
    <submittedName>
        <fullName evidence="1">Uncharacterized protein</fullName>
    </submittedName>
</protein>
<keyword evidence="2" id="KW-1185">Reference proteome</keyword>
<proteinExistence type="predicted"/>
<dbReference type="KEGG" id="elj:ELUMI_v1c05390"/>
<evidence type="ECO:0000313" key="2">
    <source>
        <dbReference type="Proteomes" id="UP000232063"/>
    </source>
</evidence>
<dbReference type="Proteomes" id="UP000232063">
    <property type="component" value="Chromosome"/>
</dbReference>
<evidence type="ECO:0000313" key="1">
    <source>
        <dbReference type="EMBL" id="ATZ17263.1"/>
    </source>
</evidence>
<sequence>MSNINITITLKGMSAIHFCIDNYWNAKKALWYMKNPRSGMTGIPEWICGICHEMEINDSAGEEHLLKHIQDYLIILEDYHPNILKRLMDDEEQYIRSWKFYYDCETHYYKLNYLDPINWEVKPKEPKETK</sequence>